<dbReference type="InterPro" id="IPR043502">
    <property type="entry name" value="DNA/RNA_pol_sf"/>
</dbReference>
<protein>
    <recommendedName>
        <fullName evidence="1">RNA-directed DNA polymerase</fullName>
        <ecNumber evidence="1">2.7.7.49</ecNumber>
    </recommendedName>
</protein>
<keyword evidence="5" id="KW-0460">Magnesium</keyword>
<evidence type="ECO:0000313" key="13">
    <source>
        <dbReference type="Proteomes" id="UP000014803"/>
    </source>
</evidence>
<proteinExistence type="inferred from homology"/>
<dbReference type="PROSITE" id="PS50878">
    <property type="entry name" value="RT_POL"/>
    <property type="match status" value="1"/>
</dbReference>
<evidence type="ECO:0000256" key="1">
    <source>
        <dbReference type="ARBA" id="ARBA00012493"/>
    </source>
</evidence>
<comment type="catalytic activity">
    <reaction evidence="9">
        <text>DNA(n) + a 2'-deoxyribonucleoside 5'-triphosphate = DNA(n+1) + diphosphate</text>
        <dbReference type="Rhea" id="RHEA:22508"/>
        <dbReference type="Rhea" id="RHEA-COMP:17339"/>
        <dbReference type="Rhea" id="RHEA-COMP:17340"/>
        <dbReference type="ChEBI" id="CHEBI:33019"/>
        <dbReference type="ChEBI" id="CHEBI:61560"/>
        <dbReference type="ChEBI" id="CHEBI:173112"/>
        <dbReference type="EC" id="2.7.7.49"/>
    </reaction>
</comment>
<dbReference type="InterPro" id="IPR051083">
    <property type="entry name" value="GrpII_Intron_Splice-Mob/Def"/>
</dbReference>
<dbReference type="KEGG" id="scu:SCE1572_28450"/>
<dbReference type="AlphaFoldDB" id="S4Y0N4"/>
<evidence type="ECO:0000313" key="12">
    <source>
        <dbReference type="EMBL" id="AGP38056.1"/>
    </source>
</evidence>
<dbReference type="NCBIfam" id="TIGR04416">
    <property type="entry name" value="group_II_RT_mat"/>
    <property type="match status" value="1"/>
</dbReference>
<dbReference type="Proteomes" id="UP000014803">
    <property type="component" value="Chromosome"/>
</dbReference>
<keyword evidence="4" id="KW-0479">Metal-binding</keyword>
<dbReference type="PRINTS" id="PR00866">
    <property type="entry name" value="RNADNAPOLMS"/>
</dbReference>
<dbReference type="GO" id="GO:0003723">
    <property type="term" value="F:RNA binding"/>
    <property type="evidence" value="ECO:0007669"/>
    <property type="project" value="InterPro"/>
</dbReference>
<dbReference type="GO" id="GO:0003964">
    <property type="term" value="F:RNA-directed DNA polymerase activity"/>
    <property type="evidence" value="ECO:0007669"/>
    <property type="project" value="UniProtKB-KW"/>
</dbReference>
<feature type="region of interest" description="Disordered" evidence="10">
    <location>
        <begin position="1"/>
        <end position="25"/>
    </location>
</feature>
<evidence type="ECO:0000256" key="2">
    <source>
        <dbReference type="ARBA" id="ARBA00022679"/>
    </source>
</evidence>
<dbReference type="SUPFAM" id="SSF56672">
    <property type="entry name" value="DNA/RNA polymerases"/>
    <property type="match status" value="1"/>
</dbReference>
<dbReference type="Pfam" id="PF00078">
    <property type="entry name" value="RVT_1"/>
    <property type="match status" value="1"/>
</dbReference>
<evidence type="ECO:0000256" key="6">
    <source>
        <dbReference type="ARBA" id="ARBA00022918"/>
    </source>
</evidence>
<evidence type="ECO:0000256" key="5">
    <source>
        <dbReference type="ARBA" id="ARBA00022842"/>
    </source>
</evidence>
<comment type="similarity">
    <text evidence="8">Belongs to the bacterial reverse transcriptase family.</text>
</comment>
<dbReference type="PANTHER" id="PTHR34047">
    <property type="entry name" value="NUCLEAR INTRON MATURASE 1, MITOCHONDRIAL-RELATED"/>
    <property type="match status" value="1"/>
</dbReference>
<evidence type="ECO:0000256" key="4">
    <source>
        <dbReference type="ARBA" id="ARBA00022723"/>
    </source>
</evidence>
<keyword evidence="6" id="KW-0695">RNA-directed DNA polymerase</keyword>
<dbReference type="InterPro" id="IPR030931">
    <property type="entry name" value="Group_II_RT_mat"/>
</dbReference>
<dbReference type="InterPro" id="IPR013597">
    <property type="entry name" value="Mat_intron_G2"/>
</dbReference>
<dbReference type="InterPro" id="IPR000477">
    <property type="entry name" value="RT_dom"/>
</dbReference>
<dbReference type="CDD" id="cd01651">
    <property type="entry name" value="RT_G2_intron"/>
    <property type="match status" value="1"/>
</dbReference>
<dbReference type="STRING" id="1254432.SCE1572_28450"/>
<feature type="domain" description="Reverse transcriptase" evidence="11">
    <location>
        <begin position="64"/>
        <end position="291"/>
    </location>
</feature>
<dbReference type="Pfam" id="PF08388">
    <property type="entry name" value="GIIM"/>
    <property type="match status" value="1"/>
</dbReference>
<organism evidence="12 13">
    <name type="scientific">Sorangium cellulosum So0157-2</name>
    <dbReference type="NCBI Taxonomy" id="1254432"/>
    <lineage>
        <taxon>Bacteria</taxon>
        <taxon>Pseudomonadati</taxon>
        <taxon>Myxococcota</taxon>
        <taxon>Polyangia</taxon>
        <taxon>Polyangiales</taxon>
        <taxon>Polyangiaceae</taxon>
        <taxon>Sorangium</taxon>
    </lineage>
</organism>
<dbReference type="eggNOG" id="COG3344">
    <property type="taxonomic scope" value="Bacteria"/>
</dbReference>
<evidence type="ECO:0000256" key="3">
    <source>
        <dbReference type="ARBA" id="ARBA00022695"/>
    </source>
</evidence>
<evidence type="ECO:0000256" key="10">
    <source>
        <dbReference type="SAM" id="MobiDB-lite"/>
    </source>
</evidence>
<dbReference type="GO" id="GO:0051607">
    <property type="term" value="P:defense response to virus"/>
    <property type="evidence" value="ECO:0007669"/>
    <property type="project" value="UniProtKB-KW"/>
</dbReference>
<sequence length="455" mass="51241">MAATRAVPKPRRKKKTATSATMEEVTERLREAFEKVASNNGAPGPDRQSIEQVREHLPRLLPELSAALLAGTYVPGDIRRVWLPKPGGGERGLGIPNVVDRVVQEAVRQVLEPLYEPTFHESSHGFRPGRSCHTAIAQARGYVEEGYEWVVDLDLEKFFDRVHHQRLMARLAQRVTDRRLLVVIGRMLKARVVMPDGVAVSTDEGVPQGGPLSPLLSNIVLDELDQELARRGHRFVRYADDCNIYVGSEQAGRRVMASVVSFIERRLRLKVNAAKSAVARPEERHFVGFRLRREPLDGEVEVLLSKRSKERVDAAIRELTPRNWGGSLRACILQLNAFLLGWLGFFGICTAGIKQTLEGLDAHARRRLRAIQLAHWKTKRTIVGKLIRLGVKPRTAWRNVYGGRKSRWALSHSPVVDRGLRNAYFAERGLVSLTEQWEVHARRTVAPVQLMLPLG</sequence>
<keyword evidence="2" id="KW-0808">Transferase</keyword>
<keyword evidence="3" id="KW-0548">Nucleotidyltransferase</keyword>
<dbReference type="GO" id="GO:0046872">
    <property type="term" value="F:metal ion binding"/>
    <property type="evidence" value="ECO:0007669"/>
    <property type="project" value="UniProtKB-KW"/>
</dbReference>
<evidence type="ECO:0000256" key="7">
    <source>
        <dbReference type="ARBA" id="ARBA00023118"/>
    </source>
</evidence>
<reference evidence="12 13" key="1">
    <citation type="journal article" date="2013" name="Sci. Rep.">
        <title>Extraordinary expansion of a Sorangium cellulosum genome from an alkaline milieu.</title>
        <authorList>
            <person name="Han K."/>
            <person name="Li Z.F."/>
            <person name="Peng R."/>
            <person name="Zhu L.P."/>
            <person name="Zhou T."/>
            <person name="Wang L.G."/>
            <person name="Li S.G."/>
            <person name="Zhang X.B."/>
            <person name="Hu W."/>
            <person name="Wu Z.H."/>
            <person name="Qin N."/>
            <person name="Li Y.Z."/>
        </authorList>
    </citation>
    <scope>NUCLEOTIDE SEQUENCE [LARGE SCALE GENOMIC DNA]</scope>
    <source>
        <strain evidence="12 13">So0157-2</strain>
    </source>
</reference>
<dbReference type="HOGENOM" id="CLU_013584_2_1_7"/>
<accession>S4Y0N4</accession>
<dbReference type="InterPro" id="IPR000123">
    <property type="entry name" value="Reverse_transcriptase_msDNA"/>
</dbReference>
<gene>
    <name evidence="12" type="ORF">SCE1572_28450</name>
</gene>
<evidence type="ECO:0000256" key="8">
    <source>
        <dbReference type="ARBA" id="ARBA00034120"/>
    </source>
</evidence>
<keyword evidence="7" id="KW-0051">Antiviral defense</keyword>
<dbReference type="PATRIC" id="fig|1254432.3.peg.6431"/>
<dbReference type="EMBL" id="CP003969">
    <property type="protein sequence ID" value="AGP38056.1"/>
    <property type="molecule type" value="Genomic_DNA"/>
</dbReference>
<dbReference type="EC" id="2.7.7.49" evidence="1"/>
<dbReference type="PANTHER" id="PTHR34047:SF8">
    <property type="entry name" value="PROTEIN YKFC"/>
    <property type="match status" value="1"/>
</dbReference>
<evidence type="ECO:0000256" key="9">
    <source>
        <dbReference type="ARBA" id="ARBA00048173"/>
    </source>
</evidence>
<name>S4Y0N4_SORCE</name>
<evidence type="ECO:0000259" key="11">
    <source>
        <dbReference type="PROSITE" id="PS50878"/>
    </source>
</evidence>